<gene>
    <name evidence="6" type="ORF">KK1_031578</name>
</gene>
<dbReference type="InterPro" id="IPR046364">
    <property type="entry name" value="Exo70_C"/>
</dbReference>
<dbReference type="EMBL" id="KQ483546">
    <property type="protein sequence ID" value="KYP46805.1"/>
    <property type="molecule type" value="Genomic_DNA"/>
</dbReference>
<comment type="function">
    <text evidence="3">Component of the exocyst complex.</text>
</comment>
<accession>A0A151RW83</accession>
<sequence length="663" mass="76491">MEKNLDENSDSGNTHNFSIHEATDAAEPQEEKKEEATALPPAGNLENVSGDIDQFLVTMQQRNDGRNKENIEIPHFVEKYLDLVEEKILKYDVGEGKAKWGEVEEEDLWLLTTADRISKLMTLLNDEPEKEINDVRRSLVNRVNLIHQRLMSYLEEDFRIIMEESRIPTELDPGGNSNNNQNNFDYKGKQREQDREIEDDANFPGYSEEAIASLRKIAREMLSGGYESECCQVYIISRRNAFEEILQKLGLERISIDEMVQKVQWETLARDMIPAWINTLRQCSAVYFPGERKLSDEIFAEHSSVAAGLFSSLNRCVVIQLLNFAEGAAMTKRAGEKLFKLLDMYESLRDVIPNIVGLFPEEYVEELKTEMELAKLRLGEAAIFIFCDLENQIKSETARTAVPGGAVHPLTRYIMNYLTIAGDYKDTLEQVFMEHWQAERGDSSRRQQQQQQQKKKENDGGSEKEAASPFAVQAMRVMDLLDASLEGKARLYKEVALRNFFMMNNGRYMLQKIKGSSEMSQVMGDTWCRKKSSELRNYHKTYQRETWNRVLACLNQEGLSVNGKVHKPVLKERFKSFNSLFDEIHKTQSTWVVKDEQLQSELRVSISSVVIPAYRSFVGRFAQIFDPGRQTEKYIKYQAEDIETYIDELFDGKPHQSIGRRRT</sequence>
<dbReference type="OrthoDB" id="1922221at2759"/>
<evidence type="ECO:0000313" key="6">
    <source>
        <dbReference type="EMBL" id="KYP46805.1"/>
    </source>
</evidence>
<dbReference type="AlphaFoldDB" id="A0A151RW83"/>
<dbReference type="Pfam" id="PF03081">
    <property type="entry name" value="Exo70_C"/>
    <property type="match status" value="1"/>
</dbReference>
<dbReference type="PANTHER" id="PTHR12542:SF173">
    <property type="entry name" value="EXOCYST SUBUNIT EXO70 FAMILY PROTEIN"/>
    <property type="match status" value="1"/>
</dbReference>
<organism evidence="6 7">
    <name type="scientific">Cajanus cajan</name>
    <name type="common">Pigeon pea</name>
    <name type="synonym">Cajanus indicus</name>
    <dbReference type="NCBI Taxonomy" id="3821"/>
    <lineage>
        <taxon>Eukaryota</taxon>
        <taxon>Viridiplantae</taxon>
        <taxon>Streptophyta</taxon>
        <taxon>Embryophyta</taxon>
        <taxon>Tracheophyta</taxon>
        <taxon>Spermatophyta</taxon>
        <taxon>Magnoliopsida</taxon>
        <taxon>eudicotyledons</taxon>
        <taxon>Gunneridae</taxon>
        <taxon>Pentapetalae</taxon>
        <taxon>rosids</taxon>
        <taxon>fabids</taxon>
        <taxon>Fabales</taxon>
        <taxon>Fabaceae</taxon>
        <taxon>Papilionoideae</taxon>
        <taxon>50 kb inversion clade</taxon>
        <taxon>NPAAA clade</taxon>
        <taxon>indigoferoid/millettioid clade</taxon>
        <taxon>Phaseoleae</taxon>
        <taxon>Cajanus</taxon>
    </lineage>
</organism>
<feature type="region of interest" description="Disordered" evidence="4">
    <location>
        <begin position="169"/>
        <end position="196"/>
    </location>
</feature>
<dbReference type="Gene3D" id="1.20.1280.170">
    <property type="entry name" value="Exocyst complex component Exo70"/>
    <property type="match status" value="1"/>
</dbReference>
<proteinExistence type="inferred from homology"/>
<dbReference type="Gramene" id="C.cajan_30010.t">
    <property type="protein sequence ID" value="C.cajan_30010.t.cds1"/>
    <property type="gene ID" value="C.cajan_30010"/>
</dbReference>
<dbReference type="STRING" id="3821.A0A151RW83"/>
<keyword evidence="2 3" id="KW-0813">Transport</keyword>
<evidence type="ECO:0000256" key="2">
    <source>
        <dbReference type="ARBA" id="ARBA00022448"/>
    </source>
</evidence>
<dbReference type="PANTHER" id="PTHR12542">
    <property type="entry name" value="EXOCYST COMPLEX PROTEIN EXO70"/>
    <property type="match status" value="1"/>
</dbReference>
<reference evidence="6" key="1">
    <citation type="journal article" date="2012" name="Nat. Biotechnol.">
        <title>Draft genome sequence of pigeonpea (Cajanus cajan), an orphan legume crop of resource-poor farmers.</title>
        <authorList>
            <person name="Varshney R.K."/>
            <person name="Chen W."/>
            <person name="Li Y."/>
            <person name="Bharti A.K."/>
            <person name="Saxena R.K."/>
            <person name="Schlueter J.A."/>
            <person name="Donoghue M.T."/>
            <person name="Azam S."/>
            <person name="Fan G."/>
            <person name="Whaley A.M."/>
            <person name="Farmer A.D."/>
            <person name="Sheridan J."/>
            <person name="Iwata A."/>
            <person name="Tuteja R."/>
            <person name="Penmetsa R.V."/>
            <person name="Wu W."/>
            <person name="Upadhyaya H.D."/>
            <person name="Yang S.P."/>
            <person name="Shah T."/>
            <person name="Saxena K.B."/>
            <person name="Michael T."/>
            <person name="McCombie W.R."/>
            <person name="Yang B."/>
            <person name="Zhang G."/>
            <person name="Yang H."/>
            <person name="Wang J."/>
            <person name="Spillane C."/>
            <person name="Cook D.R."/>
            <person name="May G.D."/>
            <person name="Xu X."/>
            <person name="Jackson S.A."/>
        </authorList>
    </citation>
    <scope>NUCLEOTIDE SEQUENCE [LARGE SCALE GENOMIC DNA]</scope>
</reference>
<evidence type="ECO:0000256" key="3">
    <source>
        <dbReference type="RuleBase" id="RU365026"/>
    </source>
</evidence>
<dbReference type="GO" id="GO:0015031">
    <property type="term" value="P:protein transport"/>
    <property type="evidence" value="ECO:0007669"/>
    <property type="project" value="UniProtKB-KW"/>
</dbReference>
<dbReference type="OMA" id="FCDLENQ"/>
<comment type="similarity">
    <text evidence="1 3">Belongs to the EXO70 family.</text>
</comment>
<feature type="domain" description="Exocyst complex subunit Exo70 C-terminal" evidence="5">
    <location>
        <begin position="275"/>
        <end position="648"/>
    </location>
</feature>
<dbReference type="GO" id="GO:0005546">
    <property type="term" value="F:phosphatidylinositol-4,5-bisphosphate binding"/>
    <property type="evidence" value="ECO:0007669"/>
    <property type="project" value="InterPro"/>
</dbReference>
<dbReference type="Proteomes" id="UP000075243">
    <property type="component" value="Unassembled WGS sequence"/>
</dbReference>
<dbReference type="GO" id="GO:0000145">
    <property type="term" value="C:exocyst"/>
    <property type="evidence" value="ECO:0007669"/>
    <property type="project" value="InterPro"/>
</dbReference>
<dbReference type="SUPFAM" id="SSF74788">
    <property type="entry name" value="Cullin repeat-like"/>
    <property type="match status" value="1"/>
</dbReference>
<dbReference type="GO" id="GO:0006887">
    <property type="term" value="P:exocytosis"/>
    <property type="evidence" value="ECO:0007669"/>
    <property type="project" value="UniProtKB-KW"/>
</dbReference>
<keyword evidence="3" id="KW-0653">Protein transport</keyword>
<protein>
    <recommendedName>
        <fullName evidence="3">Exocyst subunit Exo70 family protein</fullName>
    </recommendedName>
</protein>
<feature type="compositionally biased region" description="Basic and acidic residues" evidence="4">
    <location>
        <begin position="454"/>
        <end position="466"/>
    </location>
</feature>
<evidence type="ECO:0000256" key="4">
    <source>
        <dbReference type="SAM" id="MobiDB-lite"/>
    </source>
</evidence>
<dbReference type="InterPro" id="IPR016159">
    <property type="entry name" value="Cullin_repeat-like_dom_sf"/>
</dbReference>
<feature type="region of interest" description="Disordered" evidence="4">
    <location>
        <begin position="1"/>
        <end position="47"/>
    </location>
</feature>
<keyword evidence="7" id="KW-1185">Reference proteome</keyword>
<evidence type="ECO:0000259" key="5">
    <source>
        <dbReference type="Pfam" id="PF03081"/>
    </source>
</evidence>
<evidence type="ECO:0000256" key="1">
    <source>
        <dbReference type="ARBA" id="ARBA00006756"/>
    </source>
</evidence>
<keyword evidence="3" id="KW-0268">Exocytosis</keyword>
<dbReference type="InterPro" id="IPR004140">
    <property type="entry name" value="Exo70"/>
</dbReference>
<evidence type="ECO:0000313" key="7">
    <source>
        <dbReference type="Proteomes" id="UP000075243"/>
    </source>
</evidence>
<name>A0A151RW83_CAJCA</name>
<feature type="region of interest" description="Disordered" evidence="4">
    <location>
        <begin position="439"/>
        <end position="466"/>
    </location>
</feature>